<evidence type="ECO:0000259" key="8">
    <source>
        <dbReference type="SMART" id="SM00337"/>
    </source>
</evidence>
<dbReference type="PROSITE" id="PS50062">
    <property type="entry name" value="BCL2_FAMILY"/>
    <property type="match status" value="1"/>
</dbReference>
<dbReference type="InterPro" id="IPR046371">
    <property type="entry name" value="Bcl-2_BH1-3"/>
</dbReference>
<dbReference type="RefSeq" id="XP_046589202.1">
    <property type="nucleotide sequence ID" value="XM_046733246.1"/>
</dbReference>
<comment type="subcellular location">
    <subcellularLocation>
        <location evidence="1">Membrane</location>
        <topology evidence="1">Single-pass membrane protein</topology>
    </subcellularLocation>
</comment>
<dbReference type="InterPro" id="IPR002475">
    <property type="entry name" value="Bcl2-like"/>
</dbReference>
<dbReference type="GeneID" id="107226195"/>
<keyword evidence="4" id="KW-0053">Apoptosis</keyword>
<dbReference type="OrthoDB" id="6021377at2759"/>
<evidence type="ECO:0000313" key="10">
    <source>
        <dbReference type="RefSeq" id="XP_015522412.1"/>
    </source>
</evidence>
<evidence type="ECO:0000256" key="5">
    <source>
        <dbReference type="ARBA" id="ARBA00022989"/>
    </source>
</evidence>
<evidence type="ECO:0000256" key="4">
    <source>
        <dbReference type="ARBA" id="ARBA00022703"/>
    </source>
</evidence>
<dbReference type="RefSeq" id="XP_046589203.1">
    <property type="nucleotide sequence ID" value="XM_046733247.1"/>
</dbReference>
<dbReference type="AlphaFoldDB" id="A0A6J0C7A2"/>
<evidence type="ECO:0000313" key="9">
    <source>
        <dbReference type="Proteomes" id="UP000829291"/>
    </source>
</evidence>
<dbReference type="Pfam" id="PF00452">
    <property type="entry name" value="Bcl-2"/>
    <property type="match status" value="1"/>
</dbReference>
<reference evidence="10" key="1">
    <citation type="submission" date="2025-04" db="UniProtKB">
        <authorList>
            <consortium name="RefSeq"/>
        </authorList>
    </citation>
    <scope>IDENTIFICATION</scope>
    <source>
        <tissue evidence="11 12">Thorax and Abdomen</tissue>
        <tissue evidence="10">Whole body</tissue>
    </source>
</reference>
<dbReference type="GO" id="GO:0008630">
    <property type="term" value="P:intrinsic apoptotic signaling pathway in response to DNA damage"/>
    <property type="evidence" value="ECO:0007669"/>
    <property type="project" value="TreeGrafter"/>
</dbReference>
<keyword evidence="3 7" id="KW-0812">Transmembrane</keyword>
<accession>A0A6J0C7A2</accession>
<keyword evidence="9" id="KW-1185">Reference proteome</keyword>
<dbReference type="InterPro" id="IPR020726">
    <property type="entry name" value="Bcl2_BH2_motif_CS"/>
</dbReference>
<evidence type="ECO:0000256" key="7">
    <source>
        <dbReference type="SAM" id="Phobius"/>
    </source>
</evidence>
<evidence type="ECO:0000256" key="3">
    <source>
        <dbReference type="ARBA" id="ARBA00022692"/>
    </source>
</evidence>
<feature type="transmembrane region" description="Helical" evidence="7">
    <location>
        <begin position="250"/>
        <end position="272"/>
    </location>
</feature>
<dbReference type="KEGG" id="nlo:107226195"/>
<feature type="domain" description="Bcl-2 Bcl-2 homology region 1-3" evidence="8">
    <location>
        <begin position="131"/>
        <end position="234"/>
    </location>
</feature>
<dbReference type="RefSeq" id="XP_046589205.1">
    <property type="nucleotide sequence ID" value="XM_046733249.1"/>
</dbReference>
<dbReference type="Gene3D" id="1.10.437.10">
    <property type="entry name" value="Blc2-like"/>
    <property type="match status" value="1"/>
</dbReference>
<protein>
    <submittedName>
        <fullName evidence="10 11 12">Bcl-2-related ovarian killer protein</fullName>
    </submittedName>
</protein>
<evidence type="ECO:0000256" key="6">
    <source>
        <dbReference type="ARBA" id="ARBA00023136"/>
    </source>
</evidence>
<gene>
    <name evidence="10 11 12 13" type="primary">LOC107226195</name>
</gene>
<dbReference type="InterPro" id="IPR036834">
    <property type="entry name" value="Bcl-2-like_sf"/>
</dbReference>
<dbReference type="GO" id="GO:0001836">
    <property type="term" value="P:release of cytochrome c from mitochondria"/>
    <property type="evidence" value="ECO:0007669"/>
    <property type="project" value="TreeGrafter"/>
</dbReference>
<dbReference type="GO" id="GO:0042981">
    <property type="term" value="P:regulation of apoptotic process"/>
    <property type="evidence" value="ECO:0007669"/>
    <property type="project" value="InterPro"/>
</dbReference>
<keyword evidence="5 7" id="KW-1133">Transmembrane helix</keyword>
<comment type="similarity">
    <text evidence="2">Belongs to the Bcl-2 family.</text>
</comment>
<dbReference type="GO" id="GO:0005741">
    <property type="term" value="C:mitochondrial outer membrane"/>
    <property type="evidence" value="ECO:0007669"/>
    <property type="project" value="TreeGrafter"/>
</dbReference>
<dbReference type="SUPFAM" id="SSF56854">
    <property type="entry name" value="Bcl-2 inhibitors of programmed cell death"/>
    <property type="match status" value="1"/>
</dbReference>
<keyword evidence="6 7" id="KW-0472">Membrane</keyword>
<name>A0A6J0C7A2_NEOLC</name>
<dbReference type="PANTHER" id="PTHR11256">
    <property type="entry name" value="BCL-2 RELATED"/>
    <property type="match status" value="1"/>
</dbReference>
<organism evidence="9 10">
    <name type="scientific">Neodiprion lecontei</name>
    <name type="common">Redheaded pine sawfly</name>
    <dbReference type="NCBI Taxonomy" id="441921"/>
    <lineage>
        <taxon>Eukaryota</taxon>
        <taxon>Metazoa</taxon>
        <taxon>Ecdysozoa</taxon>
        <taxon>Arthropoda</taxon>
        <taxon>Hexapoda</taxon>
        <taxon>Insecta</taxon>
        <taxon>Pterygota</taxon>
        <taxon>Neoptera</taxon>
        <taxon>Endopterygota</taxon>
        <taxon>Hymenoptera</taxon>
        <taxon>Tenthredinoidea</taxon>
        <taxon>Diprionidae</taxon>
        <taxon>Diprioninae</taxon>
        <taxon>Neodiprion</taxon>
    </lineage>
</organism>
<dbReference type="PRINTS" id="PR01862">
    <property type="entry name" value="BCL2FAMILY"/>
</dbReference>
<dbReference type="PROSITE" id="PS01258">
    <property type="entry name" value="BH2"/>
    <property type="match status" value="1"/>
</dbReference>
<sequence>MSGIVVSSRSQDGGAKAIHRRSSLAASLHSNLLGLGSTHESTSFHVVGSARRRFSNVSDVVSRKLSHTIGWRSVSASVKIAVSQGTSLCGQYIRNRLKRSGIFHRKLGLKRLRSEIILPGGTVVGEVYPELTSIGAELEKMHPHLFTKIGRQVGCSTFSSEQAASDVLTDVSREMLRNGEMTWSKIIALYAVAGGIAVDCVRQGKPEYLPAIQHGMMEVLEDDLAAWIQANGGWSALTTRYRPVVKPTIWQVYGLPLFLLLTIIFIAVIFLYS</sequence>
<evidence type="ECO:0000256" key="1">
    <source>
        <dbReference type="ARBA" id="ARBA00004167"/>
    </source>
</evidence>
<dbReference type="CDD" id="cd06845">
    <property type="entry name" value="Bcl-2_like"/>
    <property type="match status" value="1"/>
</dbReference>
<dbReference type="PANTHER" id="PTHR11256:SF48">
    <property type="entry name" value="BCL-2-RELATED OVARIAN KILLER PROTEIN"/>
    <property type="match status" value="1"/>
</dbReference>
<evidence type="ECO:0000313" key="13">
    <source>
        <dbReference type="RefSeq" id="XP_046589205.1"/>
    </source>
</evidence>
<dbReference type="SMART" id="SM00337">
    <property type="entry name" value="BCL"/>
    <property type="match status" value="1"/>
</dbReference>
<evidence type="ECO:0000313" key="12">
    <source>
        <dbReference type="RefSeq" id="XP_046589203.1"/>
    </source>
</evidence>
<proteinExistence type="inferred from homology"/>
<dbReference type="Proteomes" id="UP000829291">
    <property type="component" value="Chromosome 2"/>
</dbReference>
<evidence type="ECO:0000256" key="2">
    <source>
        <dbReference type="ARBA" id="ARBA00009458"/>
    </source>
</evidence>
<dbReference type="RefSeq" id="XP_015522412.1">
    <property type="nucleotide sequence ID" value="XM_015666926.1"/>
</dbReference>
<dbReference type="GO" id="GO:0051400">
    <property type="term" value="F:BH domain binding"/>
    <property type="evidence" value="ECO:0007669"/>
    <property type="project" value="TreeGrafter"/>
</dbReference>
<dbReference type="InterPro" id="IPR026298">
    <property type="entry name" value="Bcl-2_fam"/>
</dbReference>
<evidence type="ECO:0000313" key="11">
    <source>
        <dbReference type="RefSeq" id="XP_046589202.1"/>
    </source>
</evidence>
<dbReference type="GO" id="GO:0097192">
    <property type="term" value="P:extrinsic apoptotic signaling pathway in absence of ligand"/>
    <property type="evidence" value="ECO:0007669"/>
    <property type="project" value="TreeGrafter"/>
</dbReference>